<reference evidence="3 4" key="1">
    <citation type="submission" date="2020-08" db="EMBL/GenBank/DDBJ databases">
        <title>Sequencing the genomes of 1000 actinobacteria strains.</title>
        <authorList>
            <person name="Klenk H.-P."/>
        </authorList>
    </citation>
    <scope>NUCLEOTIDE SEQUENCE [LARGE SCALE GENOMIC DNA]</scope>
    <source>
        <strain evidence="3 4">DSM 45258</strain>
    </source>
</reference>
<gene>
    <name evidence="3" type="ORF">FHU29_001667</name>
</gene>
<dbReference type="Proteomes" id="UP000567922">
    <property type="component" value="Unassembled WGS sequence"/>
</dbReference>
<dbReference type="Pfam" id="PF04186">
    <property type="entry name" value="FxsA"/>
    <property type="match status" value="1"/>
</dbReference>
<accession>A0A839RMI2</accession>
<sequence>MFLLIFLLYVIAEVTALVLLAQAVGILWTVAVVLGATLLGFMLFGMQTQSALRQLGALRDGRGSPAGAVTDTMLIAIAGLLLIIPGLVTTALGVLILFPPTRALIRPVIMLLAVRRYRVAAASGAAGWGTMRAYRSPADSRHGVVDGVVVSEETVEDPDRDQRQPGQYSEETSHAGNNSDDDYIRELDRNRDDTPRESDGERERRRYEAD</sequence>
<dbReference type="InterPro" id="IPR007313">
    <property type="entry name" value="FxsA"/>
</dbReference>
<feature type="transmembrane region" description="Helical" evidence="2">
    <location>
        <begin position="66"/>
        <end position="88"/>
    </location>
</feature>
<dbReference type="PANTHER" id="PTHR35335:SF1">
    <property type="entry name" value="UPF0716 PROTEIN FXSA"/>
    <property type="match status" value="1"/>
</dbReference>
<keyword evidence="4" id="KW-1185">Reference proteome</keyword>
<keyword evidence="2" id="KW-1133">Transmembrane helix</keyword>
<organism evidence="3 4">
    <name type="scientific">Hoyosella altamirensis</name>
    <dbReference type="NCBI Taxonomy" id="616997"/>
    <lineage>
        <taxon>Bacteria</taxon>
        <taxon>Bacillati</taxon>
        <taxon>Actinomycetota</taxon>
        <taxon>Actinomycetes</taxon>
        <taxon>Mycobacteriales</taxon>
        <taxon>Hoyosellaceae</taxon>
        <taxon>Hoyosella</taxon>
    </lineage>
</organism>
<feature type="compositionally biased region" description="Polar residues" evidence="1">
    <location>
        <begin position="164"/>
        <end position="178"/>
    </location>
</feature>
<evidence type="ECO:0000256" key="2">
    <source>
        <dbReference type="SAM" id="Phobius"/>
    </source>
</evidence>
<protein>
    <submittedName>
        <fullName evidence="3">UPF0716 protein FxsA</fullName>
    </submittedName>
</protein>
<comment type="caution">
    <text evidence="3">The sequence shown here is derived from an EMBL/GenBank/DDBJ whole genome shotgun (WGS) entry which is preliminary data.</text>
</comment>
<dbReference type="RefSeq" id="WP_064438919.1">
    <property type="nucleotide sequence ID" value="NZ_BDDI01000002.1"/>
</dbReference>
<feature type="compositionally biased region" description="Basic and acidic residues" evidence="1">
    <location>
        <begin position="182"/>
        <end position="210"/>
    </location>
</feature>
<dbReference type="PANTHER" id="PTHR35335">
    <property type="entry name" value="UPF0716 PROTEIN FXSA"/>
    <property type="match status" value="1"/>
</dbReference>
<feature type="region of interest" description="Disordered" evidence="1">
    <location>
        <begin position="151"/>
        <end position="210"/>
    </location>
</feature>
<name>A0A839RMI2_9ACTN</name>
<dbReference type="GO" id="GO:0016020">
    <property type="term" value="C:membrane"/>
    <property type="evidence" value="ECO:0007669"/>
    <property type="project" value="InterPro"/>
</dbReference>
<dbReference type="NCBIfam" id="NF008528">
    <property type="entry name" value="PRK11463.1-2"/>
    <property type="match status" value="1"/>
</dbReference>
<evidence type="ECO:0000313" key="4">
    <source>
        <dbReference type="Proteomes" id="UP000567922"/>
    </source>
</evidence>
<evidence type="ECO:0000313" key="3">
    <source>
        <dbReference type="EMBL" id="MBB3037233.1"/>
    </source>
</evidence>
<keyword evidence="2" id="KW-0472">Membrane</keyword>
<keyword evidence="2" id="KW-0812">Transmembrane</keyword>
<dbReference type="AlphaFoldDB" id="A0A839RMI2"/>
<feature type="transmembrane region" description="Helical" evidence="2">
    <location>
        <begin position="26"/>
        <end position="45"/>
    </location>
</feature>
<dbReference type="EMBL" id="JACHWS010000001">
    <property type="protein sequence ID" value="MBB3037233.1"/>
    <property type="molecule type" value="Genomic_DNA"/>
</dbReference>
<evidence type="ECO:0000256" key="1">
    <source>
        <dbReference type="SAM" id="MobiDB-lite"/>
    </source>
</evidence>
<proteinExistence type="predicted"/>